<dbReference type="Proteomes" id="UP000434957">
    <property type="component" value="Unassembled WGS sequence"/>
</dbReference>
<feature type="signal peptide" evidence="1">
    <location>
        <begin position="1"/>
        <end position="22"/>
    </location>
</feature>
<accession>A0A6A4FF73</accession>
<dbReference type="AlphaFoldDB" id="A0A6A4FF73"/>
<reference evidence="4 6" key="1">
    <citation type="submission" date="2018-08" db="EMBL/GenBank/DDBJ databases">
        <title>Genomic investigation of the strawberry pathogen Phytophthora fragariae indicates pathogenicity is determined by transcriptional variation in three key races.</title>
        <authorList>
            <person name="Adams T.M."/>
            <person name="Armitage A.D."/>
            <person name="Sobczyk M.K."/>
            <person name="Bates H.J."/>
            <person name="Dunwell J.M."/>
            <person name="Nellist C.F."/>
            <person name="Harrison R.J."/>
        </authorList>
    </citation>
    <scope>NUCLEOTIDE SEQUENCE [LARGE SCALE GENOMIC DNA]</scope>
    <source>
        <strain evidence="2 5">SCRP249</strain>
        <strain evidence="3 7">SCRP324</strain>
        <strain evidence="4 6">SCRP333</strain>
    </source>
</reference>
<dbReference type="Proteomes" id="UP000429607">
    <property type="component" value="Unassembled WGS sequence"/>
</dbReference>
<comment type="caution">
    <text evidence="4">The sequence shown here is derived from an EMBL/GenBank/DDBJ whole genome shotgun (WGS) entry which is preliminary data.</text>
</comment>
<feature type="chain" id="PRO_5036167629" evidence="1">
    <location>
        <begin position="23"/>
        <end position="55"/>
    </location>
</feature>
<dbReference type="EMBL" id="QXFU01000137">
    <property type="protein sequence ID" value="KAE9042842.1"/>
    <property type="molecule type" value="Genomic_DNA"/>
</dbReference>
<evidence type="ECO:0000313" key="5">
    <source>
        <dbReference type="Proteomes" id="UP000429607"/>
    </source>
</evidence>
<protein>
    <submittedName>
        <fullName evidence="4">Uncharacterized protein</fullName>
    </submittedName>
</protein>
<evidence type="ECO:0000313" key="7">
    <source>
        <dbReference type="Proteomes" id="UP000435112"/>
    </source>
</evidence>
<evidence type="ECO:0000313" key="2">
    <source>
        <dbReference type="EMBL" id="KAE9034979.1"/>
    </source>
</evidence>
<evidence type="ECO:0000313" key="6">
    <source>
        <dbReference type="Proteomes" id="UP000434957"/>
    </source>
</evidence>
<keyword evidence="6" id="KW-1185">Reference proteome</keyword>
<dbReference type="EMBL" id="QXFT01000523">
    <property type="protein sequence ID" value="KAE9341650.1"/>
    <property type="molecule type" value="Genomic_DNA"/>
</dbReference>
<gene>
    <name evidence="2" type="ORF">PR001_g9495</name>
    <name evidence="3" type="ORF">PR002_g3688</name>
    <name evidence="4" type="ORF">PR003_g9879</name>
</gene>
<dbReference type="OrthoDB" id="10319302at2759"/>
<dbReference type="Proteomes" id="UP000435112">
    <property type="component" value="Unassembled WGS sequence"/>
</dbReference>
<evidence type="ECO:0000256" key="1">
    <source>
        <dbReference type="SAM" id="SignalP"/>
    </source>
</evidence>
<proteinExistence type="predicted"/>
<organism evidence="4 6">
    <name type="scientific">Phytophthora rubi</name>
    <dbReference type="NCBI Taxonomy" id="129364"/>
    <lineage>
        <taxon>Eukaryota</taxon>
        <taxon>Sar</taxon>
        <taxon>Stramenopiles</taxon>
        <taxon>Oomycota</taxon>
        <taxon>Peronosporomycetes</taxon>
        <taxon>Peronosporales</taxon>
        <taxon>Peronosporaceae</taxon>
        <taxon>Phytophthora</taxon>
    </lineage>
</organism>
<keyword evidence="1" id="KW-0732">Signal</keyword>
<evidence type="ECO:0000313" key="4">
    <source>
        <dbReference type="EMBL" id="KAE9341650.1"/>
    </source>
</evidence>
<name>A0A6A4FF73_9STRA</name>
<sequence>MLLLMTTIHTLLLSSSIWPANSSYCSGHTYPDVVKLCSFIVDCLAEFSLSRARTI</sequence>
<evidence type="ECO:0000313" key="3">
    <source>
        <dbReference type="EMBL" id="KAE9042842.1"/>
    </source>
</evidence>
<dbReference type="EMBL" id="QXFV01000529">
    <property type="protein sequence ID" value="KAE9034979.1"/>
    <property type="molecule type" value="Genomic_DNA"/>
</dbReference>